<keyword evidence="1" id="KW-0812">Transmembrane</keyword>
<feature type="transmembrane region" description="Helical" evidence="1">
    <location>
        <begin position="43"/>
        <end position="62"/>
    </location>
</feature>
<accession>A0A0A9FGA0</accession>
<organism evidence="2">
    <name type="scientific">Arundo donax</name>
    <name type="common">Giant reed</name>
    <name type="synonym">Donax arundinaceus</name>
    <dbReference type="NCBI Taxonomy" id="35708"/>
    <lineage>
        <taxon>Eukaryota</taxon>
        <taxon>Viridiplantae</taxon>
        <taxon>Streptophyta</taxon>
        <taxon>Embryophyta</taxon>
        <taxon>Tracheophyta</taxon>
        <taxon>Spermatophyta</taxon>
        <taxon>Magnoliopsida</taxon>
        <taxon>Liliopsida</taxon>
        <taxon>Poales</taxon>
        <taxon>Poaceae</taxon>
        <taxon>PACMAD clade</taxon>
        <taxon>Arundinoideae</taxon>
        <taxon>Arundineae</taxon>
        <taxon>Arundo</taxon>
    </lineage>
</organism>
<evidence type="ECO:0000313" key="2">
    <source>
        <dbReference type="EMBL" id="JAE10264.1"/>
    </source>
</evidence>
<reference evidence="2" key="1">
    <citation type="submission" date="2014-09" db="EMBL/GenBank/DDBJ databases">
        <authorList>
            <person name="Magalhaes I.L.F."/>
            <person name="Oliveira U."/>
            <person name="Santos F.R."/>
            <person name="Vidigal T.H.D.A."/>
            <person name="Brescovit A.D."/>
            <person name="Santos A.J."/>
        </authorList>
    </citation>
    <scope>NUCLEOTIDE SEQUENCE</scope>
    <source>
        <tissue evidence="2">Shoot tissue taken approximately 20 cm above the soil surface</tissue>
    </source>
</reference>
<reference evidence="2" key="2">
    <citation type="journal article" date="2015" name="Data Brief">
        <title>Shoot transcriptome of the giant reed, Arundo donax.</title>
        <authorList>
            <person name="Barrero R.A."/>
            <person name="Guerrero F.D."/>
            <person name="Moolhuijzen P."/>
            <person name="Goolsby J.A."/>
            <person name="Tidwell J."/>
            <person name="Bellgard S.E."/>
            <person name="Bellgard M.I."/>
        </authorList>
    </citation>
    <scope>NUCLEOTIDE SEQUENCE</scope>
    <source>
        <tissue evidence="2">Shoot tissue taken approximately 20 cm above the soil surface</tissue>
    </source>
</reference>
<dbReference type="AlphaFoldDB" id="A0A0A9FGA0"/>
<protein>
    <submittedName>
        <fullName evidence="2">Uncharacterized protein</fullName>
    </submittedName>
</protein>
<sequence length="86" mass="9206">MDVKDLTLAHVKSHLQVSSELRSLASYQLTPAVLATSTPCGRFFNSVSFLLPLFLFLLGLMYKGQGGPILRCLGTDSDGCAASEAQ</sequence>
<keyword evidence="1" id="KW-1133">Transmembrane helix</keyword>
<proteinExistence type="predicted"/>
<evidence type="ECO:0000256" key="1">
    <source>
        <dbReference type="SAM" id="Phobius"/>
    </source>
</evidence>
<dbReference type="EMBL" id="GBRH01187632">
    <property type="protein sequence ID" value="JAE10264.1"/>
    <property type="molecule type" value="Transcribed_RNA"/>
</dbReference>
<keyword evidence="1" id="KW-0472">Membrane</keyword>
<name>A0A0A9FGA0_ARUDO</name>